<accession>A0A2W5F4W0</accession>
<comment type="caution">
    <text evidence="8">The sequence shown here is derived from an EMBL/GenBank/DDBJ whole genome shotgun (WGS) entry which is preliminary data.</text>
</comment>
<dbReference type="Proteomes" id="UP000249645">
    <property type="component" value="Unassembled WGS sequence"/>
</dbReference>
<dbReference type="Pfam" id="PF07681">
    <property type="entry name" value="DoxX"/>
    <property type="match status" value="1"/>
</dbReference>
<dbReference type="AlphaFoldDB" id="A0A2W5F4W0"/>
<gene>
    <name evidence="8" type="ORF">DI598_08175</name>
</gene>
<dbReference type="InterPro" id="IPR032808">
    <property type="entry name" value="DoxX"/>
</dbReference>
<evidence type="ECO:0000256" key="5">
    <source>
        <dbReference type="ARBA" id="ARBA00022989"/>
    </source>
</evidence>
<keyword evidence="6 7" id="KW-0472">Membrane</keyword>
<evidence type="ECO:0000256" key="7">
    <source>
        <dbReference type="SAM" id="Phobius"/>
    </source>
</evidence>
<sequence>MVYILKCLVMNSKKLNTGSFPILNQDFALLVLRIWAGLSLFVKHGIEKFMDFPGMLKHFPDPIHIGATPSLIFALISDAICSILIAIGLFTRIAAAFEIINLFVIFLLLHSFSFMQEHAEIVYLYLGIYLTIFLSGPGKYSLDKR</sequence>
<dbReference type="GO" id="GO:0005886">
    <property type="term" value="C:plasma membrane"/>
    <property type="evidence" value="ECO:0007669"/>
    <property type="project" value="UniProtKB-SubCell"/>
</dbReference>
<feature type="transmembrane region" description="Helical" evidence="7">
    <location>
        <begin position="63"/>
        <end position="87"/>
    </location>
</feature>
<dbReference type="EMBL" id="QFOI01000117">
    <property type="protein sequence ID" value="PZP49314.1"/>
    <property type="molecule type" value="Genomic_DNA"/>
</dbReference>
<evidence type="ECO:0000256" key="1">
    <source>
        <dbReference type="ARBA" id="ARBA00004651"/>
    </source>
</evidence>
<protein>
    <submittedName>
        <fullName evidence="8">DoxX family protein</fullName>
    </submittedName>
</protein>
<evidence type="ECO:0000256" key="3">
    <source>
        <dbReference type="ARBA" id="ARBA00022475"/>
    </source>
</evidence>
<comment type="subcellular location">
    <subcellularLocation>
        <location evidence="1">Cell membrane</location>
        <topology evidence="1">Multi-pass membrane protein</topology>
    </subcellularLocation>
</comment>
<dbReference type="PANTHER" id="PTHR33452:SF1">
    <property type="entry name" value="INNER MEMBRANE PROTEIN YPHA-RELATED"/>
    <property type="match status" value="1"/>
</dbReference>
<keyword evidence="5 7" id="KW-1133">Transmembrane helix</keyword>
<evidence type="ECO:0000256" key="2">
    <source>
        <dbReference type="ARBA" id="ARBA00006679"/>
    </source>
</evidence>
<name>A0A2W5F4W0_9SPHI</name>
<evidence type="ECO:0000313" key="8">
    <source>
        <dbReference type="EMBL" id="PZP49314.1"/>
    </source>
</evidence>
<comment type="similarity">
    <text evidence="2">Belongs to the DoxX family.</text>
</comment>
<reference evidence="8 9" key="1">
    <citation type="submission" date="2017-11" db="EMBL/GenBank/DDBJ databases">
        <title>Infants hospitalized years apart are colonized by the same room-sourced microbial strains.</title>
        <authorList>
            <person name="Brooks B."/>
            <person name="Olm M.R."/>
            <person name="Firek B.A."/>
            <person name="Baker R."/>
            <person name="Thomas B.C."/>
            <person name="Morowitz M.J."/>
            <person name="Banfield J.F."/>
        </authorList>
    </citation>
    <scope>NUCLEOTIDE SEQUENCE [LARGE SCALE GENOMIC DNA]</scope>
    <source>
        <strain evidence="8">S2_009_000_R2_76</strain>
    </source>
</reference>
<feature type="transmembrane region" description="Helical" evidence="7">
    <location>
        <begin position="20"/>
        <end position="42"/>
    </location>
</feature>
<evidence type="ECO:0000256" key="4">
    <source>
        <dbReference type="ARBA" id="ARBA00022692"/>
    </source>
</evidence>
<dbReference type="InterPro" id="IPR051907">
    <property type="entry name" value="DoxX-like_oxidoreductase"/>
</dbReference>
<feature type="transmembrane region" description="Helical" evidence="7">
    <location>
        <begin position="93"/>
        <end position="110"/>
    </location>
</feature>
<evidence type="ECO:0000256" key="6">
    <source>
        <dbReference type="ARBA" id="ARBA00023136"/>
    </source>
</evidence>
<feature type="transmembrane region" description="Helical" evidence="7">
    <location>
        <begin position="122"/>
        <end position="142"/>
    </location>
</feature>
<keyword evidence="3" id="KW-1003">Cell membrane</keyword>
<evidence type="ECO:0000313" key="9">
    <source>
        <dbReference type="Proteomes" id="UP000249645"/>
    </source>
</evidence>
<dbReference type="PANTHER" id="PTHR33452">
    <property type="entry name" value="OXIDOREDUCTASE CATD-RELATED"/>
    <property type="match status" value="1"/>
</dbReference>
<organism evidence="8 9">
    <name type="scientific">Pseudopedobacter saltans</name>
    <dbReference type="NCBI Taxonomy" id="151895"/>
    <lineage>
        <taxon>Bacteria</taxon>
        <taxon>Pseudomonadati</taxon>
        <taxon>Bacteroidota</taxon>
        <taxon>Sphingobacteriia</taxon>
        <taxon>Sphingobacteriales</taxon>
        <taxon>Sphingobacteriaceae</taxon>
        <taxon>Pseudopedobacter</taxon>
    </lineage>
</organism>
<keyword evidence="4 7" id="KW-0812">Transmembrane</keyword>
<proteinExistence type="inferred from homology"/>